<evidence type="ECO:0000256" key="3">
    <source>
        <dbReference type="SAM" id="SignalP"/>
    </source>
</evidence>
<dbReference type="GO" id="GO:0004521">
    <property type="term" value="F:RNA endonuclease activity"/>
    <property type="evidence" value="ECO:0007669"/>
    <property type="project" value="InterPro"/>
</dbReference>
<sequence length="158" mass="16692">MKLIAALSTSLAALAAANPLPVDSEAKKALSTRATIVAVTCPAVSNAGEVNYSVRNIEEAFNIGSGLLVPPPEWVTGANGVDYPHYFGNYDNLPLPSDCTAPDVIDQQEYPILRTKVAFGDQSQPGPDRVIFARQTGGGFVYCITVYHKDGGGFGQCT</sequence>
<name>R0KG50_EXST2</name>
<evidence type="ECO:0000256" key="2">
    <source>
        <dbReference type="ARBA" id="ARBA00022801"/>
    </source>
</evidence>
<dbReference type="AlphaFoldDB" id="R0KG50"/>
<dbReference type="SMR" id="R0KG50"/>
<gene>
    <name evidence="4" type="ORF">SETTUDRAFT_30334</name>
</gene>
<feature type="chain" id="PRO_5004354169" evidence="3">
    <location>
        <begin position="18"/>
        <end position="158"/>
    </location>
</feature>
<protein>
    <submittedName>
        <fullName evidence="4">Uncharacterized protein</fullName>
    </submittedName>
</protein>
<dbReference type="SUPFAM" id="SSF53933">
    <property type="entry name" value="Microbial ribonucleases"/>
    <property type="match status" value="1"/>
</dbReference>
<dbReference type="EMBL" id="KB908481">
    <property type="protein sequence ID" value="EOA91828.1"/>
    <property type="molecule type" value="Genomic_DNA"/>
</dbReference>
<keyword evidence="3" id="KW-0732">Signal</keyword>
<evidence type="ECO:0000313" key="5">
    <source>
        <dbReference type="Proteomes" id="UP000016935"/>
    </source>
</evidence>
<accession>R0KG50</accession>
<reference evidence="4 5" key="2">
    <citation type="journal article" date="2013" name="PLoS Genet.">
        <title>Comparative genome structure, secondary metabolite, and effector coding capacity across Cochliobolus pathogens.</title>
        <authorList>
            <person name="Condon B.J."/>
            <person name="Leng Y."/>
            <person name="Wu D."/>
            <person name="Bushley K.E."/>
            <person name="Ohm R.A."/>
            <person name="Otillar R."/>
            <person name="Martin J."/>
            <person name="Schackwitz W."/>
            <person name="Grimwood J."/>
            <person name="MohdZainudin N."/>
            <person name="Xue C."/>
            <person name="Wang R."/>
            <person name="Manning V.A."/>
            <person name="Dhillon B."/>
            <person name="Tu Z.J."/>
            <person name="Steffenson B.J."/>
            <person name="Salamov A."/>
            <person name="Sun H."/>
            <person name="Lowry S."/>
            <person name="LaButti K."/>
            <person name="Han J."/>
            <person name="Copeland A."/>
            <person name="Lindquist E."/>
            <person name="Barry K."/>
            <person name="Schmutz J."/>
            <person name="Baker S.E."/>
            <person name="Ciuffetti L.M."/>
            <person name="Grigoriev I.V."/>
            <person name="Zhong S."/>
            <person name="Turgeon B.G."/>
        </authorList>
    </citation>
    <scope>NUCLEOTIDE SEQUENCE [LARGE SCALE GENOMIC DNA]</scope>
    <source>
        <strain evidence="5">28A</strain>
    </source>
</reference>
<evidence type="ECO:0000256" key="1">
    <source>
        <dbReference type="ARBA" id="ARBA00022722"/>
    </source>
</evidence>
<dbReference type="InterPro" id="IPR016191">
    <property type="entry name" value="Ribonuclease/ribotoxin"/>
</dbReference>
<dbReference type="GeneID" id="19403427"/>
<dbReference type="Pfam" id="PF00545">
    <property type="entry name" value="Ribonuclease"/>
    <property type="match status" value="1"/>
</dbReference>
<dbReference type="GO" id="GO:0003723">
    <property type="term" value="F:RNA binding"/>
    <property type="evidence" value="ECO:0007669"/>
    <property type="project" value="InterPro"/>
</dbReference>
<reference evidence="4 5" key="1">
    <citation type="journal article" date="2012" name="PLoS Pathog.">
        <title>Diverse lifestyles and strategies of plant pathogenesis encoded in the genomes of eighteen Dothideomycetes fungi.</title>
        <authorList>
            <person name="Ohm R.A."/>
            <person name="Feau N."/>
            <person name="Henrissat B."/>
            <person name="Schoch C.L."/>
            <person name="Horwitz B.A."/>
            <person name="Barry K.W."/>
            <person name="Condon B.J."/>
            <person name="Copeland A.C."/>
            <person name="Dhillon B."/>
            <person name="Glaser F."/>
            <person name="Hesse C.N."/>
            <person name="Kosti I."/>
            <person name="LaButti K."/>
            <person name="Lindquist E.A."/>
            <person name="Lucas S."/>
            <person name="Salamov A.A."/>
            <person name="Bradshaw R.E."/>
            <person name="Ciuffetti L."/>
            <person name="Hamelin R.C."/>
            <person name="Kema G.H.J."/>
            <person name="Lawrence C."/>
            <person name="Scott J.A."/>
            <person name="Spatafora J.W."/>
            <person name="Turgeon B.G."/>
            <person name="de Wit P.J.G.M."/>
            <person name="Zhong S."/>
            <person name="Goodwin S.B."/>
            <person name="Grigoriev I.V."/>
        </authorList>
    </citation>
    <scope>NUCLEOTIDE SEQUENCE [LARGE SCALE GENOMIC DNA]</scope>
    <source>
        <strain evidence="5">28A</strain>
    </source>
</reference>
<dbReference type="Proteomes" id="UP000016935">
    <property type="component" value="Unassembled WGS sequence"/>
</dbReference>
<organism evidence="4 5">
    <name type="scientific">Exserohilum turcicum (strain 28A)</name>
    <name type="common">Northern leaf blight fungus</name>
    <name type="synonym">Setosphaeria turcica</name>
    <dbReference type="NCBI Taxonomy" id="671987"/>
    <lineage>
        <taxon>Eukaryota</taxon>
        <taxon>Fungi</taxon>
        <taxon>Dikarya</taxon>
        <taxon>Ascomycota</taxon>
        <taxon>Pezizomycotina</taxon>
        <taxon>Dothideomycetes</taxon>
        <taxon>Pleosporomycetidae</taxon>
        <taxon>Pleosporales</taxon>
        <taxon>Pleosporineae</taxon>
        <taxon>Pleosporaceae</taxon>
        <taxon>Exserohilum</taxon>
    </lineage>
</organism>
<dbReference type="Gene3D" id="3.10.450.30">
    <property type="entry name" value="Microbial ribonucleases"/>
    <property type="match status" value="1"/>
</dbReference>
<feature type="signal peptide" evidence="3">
    <location>
        <begin position="1"/>
        <end position="17"/>
    </location>
</feature>
<dbReference type="RefSeq" id="XP_008020219.1">
    <property type="nucleotide sequence ID" value="XM_008022028.1"/>
</dbReference>
<proteinExistence type="predicted"/>
<dbReference type="InterPro" id="IPR000026">
    <property type="entry name" value="N1-like"/>
</dbReference>
<keyword evidence="5" id="KW-1185">Reference proteome</keyword>
<dbReference type="HOGENOM" id="CLU_1644604_0_0_1"/>
<evidence type="ECO:0000313" key="4">
    <source>
        <dbReference type="EMBL" id="EOA91828.1"/>
    </source>
</evidence>
<dbReference type="GO" id="GO:0016787">
    <property type="term" value="F:hydrolase activity"/>
    <property type="evidence" value="ECO:0007669"/>
    <property type="project" value="UniProtKB-KW"/>
</dbReference>
<dbReference type="OrthoDB" id="5425539at2759"/>
<keyword evidence="1" id="KW-0540">Nuclease</keyword>
<keyword evidence="2" id="KW-0378">Hydrolase</keyword>